<evidence type="ECO:0000313" key="3">
    <source>
        <dbReference type="Proteomes" id="UP000016933"/>
    </source>
</evidence>
<feature type="region of interest" description="Disordered" evidence="1">
    <location>
        <begin position="119"/>
        <end position="177"/>
    </location>
</feature>
<protein>
    <submittedName>
        <fullName evidence="2">Uncharacterized protein</fullName>
    </submittedName>
</protein>
<reference evidence="2 3" key="2">
    <citation type="journal article" date="2012" name="PLoS Pathog.">
        <title>Diverse lifestyles and strategies of plant pathogenesis encoded in the genomes of eighteen Dothideomycetes fungi.</title>
        <authorList>
            <person name="Ohm R.A."/>
            <person name="Feau N."/>
            <person name="Henrissat B."/>
            <person name="Schoch C.L."/>
            <person name="Horwitz B.A."/>
            <person name="Barry K.W."/>
            <person name="Condon B.J."/>
            <person name="Copeland A.C."/>
            <person name="Dhillon B."/>
            <person name="Glaser F."/>
            <person name="Hesse C.N."/>
            <person name="Kosti I."/>
            <person name="LaButti K."/>
            <person name="Lindquist E.A."/>
            <person name="Lucas S."/>
            <person name="Salamov A.A."/>
            <person name="Bradshaw R.E."/>
            <person name="Ciuffetti L."/>
            <person name="Hamelin R.C."/>
            <person name="Kema G.H.J."/>
            <person name="Lawrence C."/>
            <person name="Scott J.A."/>
            <person name="Spatafora J.W."/>
            <person name="Turgeon B.G."/>
            <person name="de Wit P.J.G.M."/>
            <person name="Zhong S."/>
            <person name="Goodwin S.B."/>
            <person name="Grigoriev I.V."/>
        </authorList>
    </citation>
    <scope>NUCLEOTIDE SEQUENCE [LARGE SCALE GENOMIC DNA]</scope>
    <source>
        <strain evidence="3">NZE10 / CBS 128990</strain>
    </source>
</reference>
<dbReference type="Proteomes" id="UP000016933">
    <property type="component" value="Unassembled WGS sequence"/>
</dbReference>
<evidence type="ECO:0000313" key="2">
    <source>
        <dbReference type="EMBL" id="EME38107.1"/>
    </source>
</evidence>
<name>M2WHM8_DOTSN</name>
<proteinExistence type="predicted"/>
<reference evidence="3" key="1">
    <citation type="journal article" date="2012" name="PLoS Genet.">
        <title>The genomes of the fungal plant pathogens Cladosporium fulvum and Dothistroma septosporum reveal adaptation to different hosts and lifestyles but also signatures of common ancestry.</title>
        <authorList>
            <person name="de Wit P.J.G.M."/>
            <person name="van der Burgt A."/>
            <person name="Oekmen B."/>
            <person name="Stergiopoulos I."/>
            <person name="Abd-Elsalam K.A."/>
            <person name="Aerts A.L."/>
            <person name="Bahkali A.H."/>
            <person name="Beenen H.G."/>
            <person name="Chettri P."/>
            <person name="Cox M.P."/>
            <person name="Datema E."/>
            <person name="de Vries R.P."/>
            <person name="Dhillon B."/>
            <person name="Ganley A.R."/>
            <person name="Griffiths S.A."/>
            <person name="Guo Y."/>
            <person name="Hamelin R.C."/>
            <person name="Henrissat B."/>
            <person name="Kabir M.S."/>
            <person name="Jashni M.K."/>
            <person name="Kema G."/>
            <person name="Klaubauf S."/>
            <person name="Lapidus A."/>
            <person name="Levasseur A."/>
            <person name="Lindquist E."/>
            <person name="Mehrabi R."/>
            <person name="Ohm R.A."/>
            <person name="Owen T.J."/>
            <person name="Salamov A."/>
            <person name="Schwelm A."/>
            <person name="Schijlen E."/>
            <person name="Sun H."/>
            <person name="van den Burg H.A."/>
            <person name="van Ham R.C.H.J."/>
            <person name="Zhang S."/>
            <person name="Goodwin S.B."/>
            <person name="Grigoriev I.V."/>
            <person name="Collemare J."/>
            <person name="Bradshaw R.E."/>
        </authorList>
    </citation>
    <scope>NUCLEOTIDE SEQUENCE [LARGE SCALE GENOMIC DNA]</scope>
    <source>
        <strain evidence="3">NZE10 / CBS 128990</strain>
    </source>
</reference>
<gene>
    <name evidence="2" type="ORF">DOTSEDRAFT_29698</name>
</gene>
<dbReference type="EMBL" id="KB446548">
    <property type="protein sequence ID" value="EME38107.1"/>
    <property type="molecule type" value="Genomic_DNA"/>
</dbReference>
<evidence type="ECO:0000256" key="1">
    <source>
        <dbReference type="SAM" id="MobiDB-lite"/>
    </source>
</evidence>
<dbReference type="HOGENOM" id="CLU_1517819_0_0_1"/>
<feature type="compositionally biased region" description="Polar residues" evidence="1">
    <location>
        <begin position="155"/>
        <end position="167"/>
    </location>
</feature>
<sequence>MFSDEFTELSYKPAAAPLRPKPFERRWNYCIFCQRWGSGRSKDWDLIDSPAPSAAQQQIVAQVDQEITAAAALSRGINYLTNMVNSPILLRAPGRAYVSAGRPQAPAMIPGSIIPRSSRKVRVRTGGSIDGEDEVEYQDKDKSDGYEDEDDETSDTPAASLTATTHQGPLAPARRQD</sequence>
<accession>M2WHM8</accession>
<keyword evidence="3" id="KW-1185">Reference proteome</keyword>
<organism evidence="2 3">
    <name type="scientific">Dothistroma septosporum (strain NZE10 / CBS 128990)</name>
    <name type="common">Red band needle blight fungus</name>
    <name type="synonym">Mycosphaerella pini</name>
    <dbReference type="NCBI Taxonomy" id="675120"/>
    <lineage>
        <taxon>Eukaryota</taxon>
        <taxon>Fungi</taxon>
        <taxon>Dikarya</taxon>
        <taxon>Ascomycota</taxon>
        <taxon>Pezizomycotina</taxon>
        <taxon>Dothideomycetes</taxon>
        <taxon>Dothideomycetidae</taxon>
        <taxon>Mycosphaerellales</taxon>
        <taxon>Mycosphaerellaceae</taxon>
        <taxon>Dothistroma</taxon>
    </lineage>
</organism>
<dbReference type="AlphaFoldDB" id="M2WHM8"/>